<name>A0A1Y2L4Y7_9PROT</name>
<evidence type="ECO:0000313" key="3">
    <source>
        <dbReference type="Proteomes" id="UP000193391"/>
    </source>
</evidence>
<comment type="caution">
    <text evidence="2">The sequence shown here is derived from an EMBL/GenBank/DDBJ whole genome shotgun (WGS) entry which is preliminary data.</text>
</comment>
<dbReference type="Proteomes" id="UP000193391">
    <property type="component" value="Unassembled WGS sequence"/>
</dbReference>
<proteinExistence type="predicted"/>
<evidence type="ECO:0000259" key="1">
    <source>
        <dbReference type="Pfam" id="PF21880"/>
    </source>
</evidence>
<organism evidence="2 3">
    <name type="scientific">Thalassospira mesophila</name>
    <dbReference type="NCBI Taxonomy" id="1293891"/>
    <lineage>
        <taxon>Bacteria</taxon>
        <taxon>Pseudomonadati</taxon>
        <taxon>Pseudomonadota</taxon>
        <taxon>Alphaproteobacteria</taxon>
        <taxon>Rhodospirillales</taxon>
        <taxon>Thalassospiraceae</taxon>
        <taxon>Thalassospira</taxon>
    </lineage>
</organism>
<dbReference type="InterPro" id="IPR054209">
    <property type="entry name" value="DUF6916"/>
</dbReference>
<evidence type="ECO:0000313" key="2">
    <source>
        <dbReference type="EMBL" id="OSQ40872.1"/>
    </source>
</evidence>
<gene>
    <name evidence="2" type="ORF">TMES_04270</name>
</gene>
<dbReference type="RefSeq" id="WP_085579651.1">
    <property type="nucleotide sequence ID" value="NZ_JFKA01000001.1"/>
</dbReference>
<feature type="domain" description="DUF6916" evidence="1">
    <location>
        <begin position="15"/>
        <end position="69"/>
    </location>
</feature>
<dbReference type="OrthoDB" id="8481014at2"/>
<keyword evidence="3" id="KW-1185">Reference proteome</keyword>
<dbReference type="Pfam" id="PF21880">
    <property type="entry name" value="DUF6916"/>
    <property type="match status" value="1"/>
</dbReference>
<dbReference type="EMBL" id="JFKA01000001">
    <property type="protein sequence ID" value="OSQ40872.1"/>
    <property type="molecule type" value="Genomic_DNA"/>
</dbReference>
<reference evidence="2 3" key="1">
    <citation type="submission" date="2014-03" db="EMBL/GenBank/DDBJ databases">
        <title>The draft genome sequence of Thalassospira mesophila JCM 18969.</title>
        <authorList>
            <person name="Lai Q."/>
            <person name="Shao Z."/>
        </authorList>
    </citation>
    <scope>NUCLEOTIDE SEQUENCE [LARGE SCALE GENOMIC DNA]</scope>
    <source>
        <strain evidence="2 3">JCM 18969</strain>
    </source>
</reference>
<dbReference type="AlphaFoldDB" id="A0A1Y2L4Y7"/>
<sequence length="117" mass="12763">MTETTTPGPLSLAKITAEIFIPRLESTFIFSAQSHSLPVTLVECRENPDGAGPDSTRTPFTLVFHASTKQENPILNVKDLIADMHGLEQGSVDTVSIQRILRPPRLPAGAYFQIVFG</sequence>
<accession>A0A1Y2L4Y7</accession>
<protein>
    <recommendedName>
        <fullName evidence="1">DUF6916 domain-containing protein</fullName>
    </recommendedName>
</protein>